<protein>
    <submittedName>
        <fullName evidence="2">Uncharacterized protein LOC107026650</fullName>
    </submittedName>
</protein>
<organism evidence="1 2">
    <name type="scientific">Solanum pennellii</name>
    <name type="common">Tomato</name>
    <name type="synonym">Lycopersicon pennellii</name>
    <dbReference type="NCBI Taxonomy" id="28526"/>
    <lineage>
        <taxon>Eukaryota</taxon>
        <taxon>Viridiplantae</taxon>
        <taxon>Streptophyta</taxon>
        <taxon>Embryophyta</taxon>
        <taxon>Tracheophyta</taxon>
        <taxon>Spermatophyta</taxon>
        <taxon>Magnoliopsida</taxon>
        <taxon>eudicotyledons</taxon>
        <taxon>Gunneridae</taxon>
        <taxon>Pentapetalae</taxon>
        <taxon>asterids</taxon>
        <taxon>lamiids</taxon>
        <taxon>Solanales</taxon>
        <taxon>Solanaceae</taxon>
        <taxon>Solanoideae</taxon>
        <taxon>Solaneae</taxon>
        <taxon>Solanum</taxon>
        <taxon>Solanum subgen. Lycopersicon</taxon>
    </lineage>
</organism>
<dbReference type="RefSeq" id="XP_027767507.1">
    <property type="nucleotide sequence ID" value="XM_027911706.1"/>
</dbReference>
<accession>A0ABM1UVI9</accession>
<dbReference type="Proteomes" id="UP000694930">
    <property type="component" value="Chromosome 1"/>
</dbReference>
<evidence type="ECO:0000313" key="2">
    <source>
        <dbReference type="RefSeq" id="XP_027767507.1"/>
    </source>
</evidence>
<evidence type="ECO:0000313" key="1">
    <source>
        <dbReference type="Proteomes" id="UP000694930"/>
    </source>
</evidence>
<gene>
    <name evidence="2" type="primary">LOC107026650</name>
</gene>
<reference evidence="1" key="1">
    <citation type="journal article" date="2014" name="Nat. Genet.">
        <title>The genome of the stress-tolerant wild tomato species Solanum pennellii.</title>
        <authorList>
            <person name="Bolger A."/>
            <person name="Scossa F."/>
            <person name="Bolger M.E."/>
            <person name="Lanz C."/>
            <person name="Maumus F."/>
            <person name="Tohge T."/>
            <person name="Quesneville H."/>
            <person name="Alseekh S."/>
            <person name="Sorensen I."/>
            <person name="Lichtenstein G."/>
            <person name="Fich E.A."/>
            <person name="Conte M."/>
            <person name="Keller H."/>
            <person name="Schneeberger K."/>
            <person name="Schwacke R."/>
            <person name="Ofner I."/>
            <person name="Vrebalov J."/>
            <person name="Xu Y."/>
            <person name="Osorio S."/>
            <person name="Aflitos S.A."/>
            <person name="Schijlen E."/>
            <person name="Jimenez-Gomez J.M."/>
            <person name="Ryngajllo M."/>
            <person name="Kimura S."/>
            <person name="Kumar R."/>
            <person name="Koenig D."/>
            <person name="Headland L.R."/>
            <person name="Maloof J.N."/>
            <person name="Sinha N."/>
            <person name="van Ham R.C."/>
            <person name="Lankhorst R.K."/>
            <person name="Mao L."/>
            <person name="Vogel A."/>
            <person name="Arsova B."/>
            <person name="Panstruga R."/>
            <person name="Fei Z."/>
            <person name="Rose J.K."/>
            <person name="Zamir D."/>
            <person name="Carrari F."/>
            <person name="Giovannoni J.J."/>
            <person name="Weigel D."/>
            <person name="Usadel B."/>
            <person name="Fernie A.R."/>
        </authorList>
    </citation>
    <scope>NUCLEOTIDE SEQUENCE [LARGE SCALE GENOMIC DNA]</scope>
    <source>
        <strain evidence="1">cv. LA0716</strain>
    </source>
</reference>
<proteinExistence type="predicted"/>
<sequence>MVSSLFIGTSFILKKKSFMRAAVGTRAGTGYIQCCNCFSNIFCNVHHFDHHRKHNNVQGLDWARCSSIVSDICGFITVLSGIILLHLTREQEPTNPPSKN</sequence>
<dbReference type="GeneID" id="107026650"/>
<name>A0ABM1UVI9_SOLPN</name>
<reference evidence="2" key="2">
    <citation type="submission" date="2025-08" db="UniProtKB">
        <authorList>
            <consortium name="RefSeq"/>
        </authorList>
    </citation>
    <scope>IDENTIFICATION</scope>
</reference>
<keyword evidence="1" id="KW-1185">Reference proteome</keyword>